<dbReference type="GO" id="GO:0012505">
    <property type="term" value="C:endomembrane system"/>
    <property type="evidence" value="ECO:0007669"/>
    <property type="project" value="UniProtKB-SubCell"/>
</dbReference>
<protein>
    <recommendedName>
        <fullName evidence="5">CNH domain-containing protein</fullName>
    </recommendedName>
</protein>
<dbReference type="GeneID" id="8229592"/>
<dbReference type="GO" id="GO:0006914">
    <property type="term" value="P:autophagy"/>
    <property type="evidence" value="ECO:0007669"/>
    <property type="project" value="TreeGrafter"/>
</dbReference>
<keyword evidence="2" id="KW-0472">Membrane</keyword>
<dbReference type="InParanoid" id="E0VLH4"/>
<proteinExistence type="inferred from homology"/>
<evidence type="ECO:0000256" key="3">
    <source>
        <dbReference type="ARBA" id="ARBA00038201"/>
    </source>
</evidence>
<evidence type="ECO:0000256" key="2">
    <source>
        <dbReference type="ARBA" id="ARBA00023136"/>
    </source>
</evidence>
<dbReference type="eggNOG" id="KOG2063">
    <property type="taxonomic scope" value="Eukaryota"/>
</dbReference>
<dbReference type="Pfam" id="PF10366">
    <property type="entry name" value="Vps39_1"/>
    <property type="match status" value="1"/>
</dbReference>
<accession>E0VLH4</accession>
<dbReference type="AlphaFoldDB" id="E0VLH4"/>
<name>E0VLH4_PEDHC</name>
<evidence type="ECO:0000313" key="6">
    <source>
        <dbReference type="EMBL" id="EEB14230.1"/>
    </source>
</evidence>
<dbReference type="RefSeq" id="XP_002426968.1">
    <property type="nucleotide sequence ID" value="XM_002426923.1"/>
</dbReference>
<organism>
    <name type="scientific">Pediculus humanus subsp. corporis</name>
    <name type="common">Body louse</name>
    <dbReference type="NCBI Taxonomy" id="121224"/>
    <lineage>
        <taxon>Eukaryota</taxon>
        <taxon>Metazoa</taxon>
        <taxon>Ecdysozoa</taxon>
        <taxon>Arthropoda</taxon>
        <taxon>Hexapoda</taxon>
        <taxon>Insecta</taxon>
        <taxon>Pterygota</taxon>
        <taxon>Neoptera</taxon>
        <taxon>Paraneoptera</taxon>
        <taxon>Psocodea</taxon>
        <taxon>Troctomorpha</taxon>
        <taxon>Phthiraptera</taxon>
        <taxon>Anoplura</taxon>
        <taxon>Pediculidae</taxon>
        <taxon>Pediculus</taxon>
    </lineage>
</organism>
<dbReference type="InterPro" id="IPR019452">
    <property type="entry name" value="VPS39/TGF_beta_rcpt-assoc_1"/>
</dbReference>
<dbReference type="OrthoDB" id="5325112at2759"/>
<dbReference type="STRING" id="121224.E0VLH4"/>
<evidence type="ECO:0000256" key="1">
    <source>
        <dbReference type="ARBA" id="ARBA00004184"/>
    </source>
</evidence>
<dbReference type="EMBL" id="AAZO01003344">
    <property type="status" value="NOT_ANNOTATED_CDS"/>
    <property type="molecule type" value="Genomic_DNA"/>
</dbReference>
<dbReference type="FunCoup" id="E0VLH4">
    <property type="interactions" value="2169"/>
</dbReference>
<dbReference type="OMA" id="EEYCNQV"/>
<comment type="similarity">
    <text evidence="3">Belongs to the VAM6/VPS39 family.</text>
</comment>
<dbReference type="InterPro" id="IPR019453">
    <property type="entry name" value="VPS39/TGFA1_Znf"/>
</dbReference>
<dbReference type="Pfam" id="PF10367">
    <property type="entry name" value="zf-Vps39_C"/>
    <property type="match status" value="1"/>
</dbReference>
<comment type="subcellular location">
    <subcellularLocation>
        <location evidence="1">Endomembrane system</location>
        <topology evidence="1">Peripheral membrane protein</topology>
    </subcellularLocation>
</comment>
<dbReference type="GO" id="GO:0034058">
    <property type="term" value="P:endosomal vesicle fusion"/>
    <property type="evidence" value="ECO:0007669"/>
    <property type="project" value="TreeGrafter"/>
</dbReference>
<dbReference type="Proteomes" id="UP000009046">
    <property type="component" value="Unassembled WGS sequence"/>
</dbReference>
<evidence type="ECO:0000259" key="5">
    <source>
        <dbReference type="PROSITE" id="PS50219"/>
    </source>
</evidence>
<reference evidence="6" key="2">
    <citation type="submission" date="2007-04" db="EMBL/GenBank/DDBJ databases">
        <title>The genome of the human body louse.</title>
        <authorList>
            <consortium name="The Human Body Louse Genome Consortium"/>
            <person name="Kirkness E."/>
            <person name="Walenz B."/>
            <person name="Hass B."/>
            <person name="Bruggner R."/>
            <person name="Strausberg R."/>
        </authorList>
    </citation>
    <scope>NUCLEOTIDE SEQUENCE</scope>
    <source>
        <strain evidence="6">USDA</strain>
    </source>
</reference>
<dbReference type="PANTHER" id="PTHR12894">
    <property type="entry name" value="CNH DOMAIN CONTAINING"/>
    <property type="match status" value="1"/>
</dbReference>
<dbReference type="PROSITE" id="PS50219">
    <property type="entry name" value="CNH"/>
    <property type="match status" value="1"/>
</dbReference>
<dbReference type="GO" id="GO:0005737">
    <property type="term" value="C:cytoplasm"/>
    <property type="evidence" value="ECO:0007669"/>
    <property type="project" value="TreeGrafter"/>
</dbReference>
<dbReference type="EMBL" id="AAZO01003345">
    <property type="status" value="NOT_ANNOTATED_CDS"/>
    <property type="molecule type" value="Genomic_DNA"/>
</dbReference>
<reference evidence="6" key="1">
    <citation type="submission" date="2007-04" db="EMBL/GenBank/DDBJ databases">
        <title>Annotation of Pediculus humanus corporis strain USDA.</title>
        <authorList>
            <person name="Kirkness E."/>
            <person name="Hannick L."/>
            <person name="Hass B."/>
            <person name="Bruggner R."/>
            <person name="Lawson D."/>
            <person name="Bidwell S."/>
            <person name="Joardar V."/>
            <person name="Caler E."/>
            <person name="Walenz B."/>
            <person name="Inman J."/>
            <person name="Schobel S."/>
            <person name="Galinsky K."/>
            <person name="Amedeo P."/>
            <person name="Strausberg R."/>
        </authorList>
    </citation>
    <scope>NUCLEOTIDE SEQUENCE</scope>
    <source>
        <strain evidence="6">USDA</strain>
    </source>
</reference>
<dbReference type="InterPro" id="IPR001180">
    <property type="entry name" value="CNH_dom"/>
</dbReference>
<sequence length="818" mass="94030">MHEAYDLLPLLKLTVQIESIAAYDDRLLVGTKQGHLLTYVIVKHLGEHKHDVQLLSYNRNFSKKPIQQLEVVSAYHLLISLSDNVVSVHNLYSIKSHSNISSTTVLEKTRGATLFTLDVQNQKSLTGEISVFVRLCVAVKRKLQFYYWKKDSFSELQSEIVVNDVPRCISWYQDTLCIGFKGEYSLLTLSSGNSKELVLVGKAPEPSITKLGDDIFAVGKDSQTIFVNTTGDPILKYSVKWPEAPTSLIYDDPYLIALLPESLQVRTIGPNLFIQVLSVSKVKLIVGNKQGLLYLASQNNVWCLESVPISQQIKTLLEEKQFQLALRLANITDECESDKQKNIHEIQTLFAYHLFYSKQFQDSMKQFLTLGTDPRNVINLFPELLTNQKKNNTGDPNFKLREKEMEIGLLALVEYLTEVRHDLMNLKEPKKGENALLSVIDTTLLKCYLQTNDAMIAPILRLNKVNFKETERVLKKHKKISELVILYQTKGFHREALSLLKQQPQDLHKMIQYLQHLGSDYLQLIFEFGDWVIEEDPIPGLKIFTEDITEEHAIHVWKDMNPILHTTLVNLYEEKYQELVNSGAPQEDSEKLRRKLLEFLQFSDSYNPQTLLDKFPKDCMFEERAILLGKQGFHEQALSIYVCVLKNIPRAKKYCEEIYSRQMAESKEVFVLLMKILICPPESWLGGLQEHHNSNVQPDLETALNILEEHADKISPALSVLPDNIPLPRVKYFLETCLQNRLHERRTTQILKGLVYAEHLQVQDERLKNESECVLMTELNVCPVCKKRFTNQSAFARLPTREVVHYGCQKEKKTVLAV</sequence>
<evidence type="ECO:0000313" key="7">
    <source>
        <dbReference type="EnsemblMetazoa" id="PHUM288060-PA"/>
    </source>
</evidence>
<feature type="repeat" description="CHCR" evidence="4">
    <location>
        <begin position="510"/>
        <end position="686"/>
    </location>
</feature>
<dbReference type="SMART" id="SM00036">
    <property type="entry name" value="CNH"/>
    <property type="match status" value="1"/>
</dbReference>
<dbReference type="VEuPathDB" id="VectorBase:PHUM288060"/>
<dbReference type="Pfam" id="PF00780">
    <property type="entry name" value="CNH"/>
    <property type="match status" value="1"/>
</dbReference>
<dbReference type="GO" id="GO:0006886">
    <property type="term" value="P:intracellular protein transport"/>
    <property type="evidence" value="ECO:0007669"/>
    <property type="project" value="UniProtKB-UniRule"/>
</dbReference>
<dbReference type="EnsemblMetazoa" id="PHUM288060-RA">
    <property type="protein sequence ID" value="PHUM288060-PA"/>
    <property type="gene ID" value="PHUM288060"/>
</dbReference>
<dbReference type="HOGENOM" id="CLU_004190_1_1_1"/>
<feature type="domain" description="CNH" evidence="5">
    <location>
        <begin position="14"/>
        <end position="292"/>
    </location>
</feature>
<dbReference type="GO" id="GO:0016020">
    <property type="term" value="C:membrane"/>
    <property type="evidence" value="ECO:0007669"/>
    <property type="project" value="TreeGrafter"/>
</dbReference>
<evidence type="ECO:0000256" key="4">
    <source>
        <dbReference type="PROSITE-ProRule" id="PRU01006"/>
    </source>
</evidence>
<dbReference type="CTD" id="8229592"/>
<dbReference type="PROSITE" id="PS50236">
    <property type="entry name" value="CHCR"/>
    <property type="match status" value="1"/>
</dbReference>
<keyword evidence="8" id="KW-1185">Reference proteome</keyword>
<dbReference type="InterPro" id="IPR032914">
    <property type="entry name" value="Vam6/VPS39/TRAP1"/>
</dbReference>
<reference evidence="7" key="3">
    <citation type="submission" date="2021-02" db="UniProtKB">
        <authorList>
            <consortium name="EnsemblMetazoa"/>
        </authorList>
    </citation>
    <scope>IDENTIFICATION</scope>
    <source>
        <strain evidence="7">USDA</strain>
    </source>
</reference>
<dbReference type="InterPro" id="IPR000547">
    <property type="entry name" value="Clathrin_H-chain/VPS_repeat"/>
</dbReference>
<dbReference type="KEGG" id="phu:Phum_PHUM288060"/>
<dbReference type="EMBL" id="DS235271">
    <property type="protein sequence ID" value="EEB14230.1"/>
    <property type="molecule type" value="Genomic_DNA"/>
</dbReference>
<gene>
    <name evidence="7" type="primary">8229592</name>
    <name evidence="6" type="ORF">Phum_PHUM288060</name>
</gene>
<dbReference type="PANTHER" id="PTHR12894:SF49">
    <property type="entry name" value="VAM6_VPS39-LIKE PROTEIN"/>
    <property type="match status" value="1"/>
</dbReference>
<evidence type="ECO:0000313" key="8">
    <source>
        <dbReference type="Proteomes" id="UP000009046"/>
    </source>
</evidence>